<evidence type="ECO:0000256" key="3">
    <source>
        <dbReference type="HAMAP-Rule" id="MF_00272"/>
    </source>
</evidence>
<dbReference type="NCBIfam" id="NF002270">
    <property type="entry name" value="PRK01202.1"/>
    <property type="match status" value="1"/>
</dbReference>
<comment type="similarity">
    <text evidence="1 3">Belongs to the GcvH family.</text>
</comment>
<dbReference type="GO" id="GO:0005829">
    <property type="term" value="C:cytosol"/>
    <property type="evidence" value="ECO:0007669"/>
    <property type="project" value="TreeGrafter"/>
</dbReference>
<sequence>MEFPSNIKYHPEHTWARVEEDIAIIGITDHAQDQLGEILYVDLPDTGKKIKQGEVFGSIESAKVASDLYAPVSGEVIEVNNDLSDSPELVNESPYEKGWMIKVKIDDVKELEKLMDSSAYEKSL</sequence>
<dbReference type="HAMAP" id="MF_00272">
    <property type="entry name" value="GcvH"/>
    <property type="match status" value="1"/>
</dbReference>
<keyword evidence="7" id="KW-1185">Reference proteome</keyword>
<dbReference type="Proteomes" id="UP000280960">
    <property type="component" value="Chromosome"/>
</dbReference>
<dbReference type="CDD" id="cd06848">
    <property type="entry name" value="GCS_H"/>
    <property type="match status" value="1"/>
</dbReference>
<dbReference type="GO" id="GO:0009249">
    <property type="term" value="P:protein lipoylation"/>
    <property type="evidence" value="ECO:0007669"/>
    <property type="project" value="TreeGrafter"/>
</dbReference>
<dbReference type="KEGG" id="bacg:D2962_12350"/>
<evidence type="ECO:0000256" key="2">
    <source>
        <dbReference type="ARBA" id="ARBA00022823"/>
    </source>
</evidence>
<gene>
    <name evidence="3 6" type="primary">gcvH</name>
    <name evidence="6" type="ORF">D2962_12350</name>
</gene>
<dbReference type="InterPro" id="IPR033753">
    <property type="entry name" value="GCV_H/Fam206"/>
</dbReference>
<feature type="modified residue" description="N6-lipoyllysine" evidence="3 4">
    <location>
        <position position="63"/>
    </location>
</feature>
<dbReference type="InterPro" id="IPR000089">
    <property type="entry name" value="Biotin_lipoyl"/>
</dbReference>
<dbReference type="PANTHER" id="PTHR11715">
    <property type="entry name" value="GLYCINE CLEAVAGE SYSTEM H PROTEIN"/>
    <property type="match status" value="1"/>
</dbReference>
<dbReference type="InterPro" id="IPR002930">
    <property type="entry name" value="GCV_H"/>
</dbReference>
<feature type="domain" description="Lipoyl-binding" evidence="5">
    <location>
        <begin position="22"/>
        <end position="104"/>
    </location>
</feature>
<evidence type="ECO:0000256" key="4">
    <source>
        <dbReference type="PIRSR" id="PIRSR617453-50"/>
    </source>
</evidence>
<dbReference type="RefSeq" id="WP_120768009.1">
    <property type="nucleotide sequence ID" value="NZ_CP033169.1"/>
</dbReference>
<dbReference type="NCBIfam" id="TIGR00527">
    <property type="entry name" value="gcvH"/>
    <property type="match status" value="1"/>
</dbReference>
<keyword evidence="2 3" id="KW-0450">Lipoyl</keyword>
<accession>A0A3G2R7D3</accession>
<dbReference type="PROSITE" id="PS00189">
    <property type="entry name" value="LIPOYL"/>
    <property type="match status" value="1"/>
</dbReference>
<reference evidence="6 7" key="1">
    <citation type="submission" date="2018-10" db="EMBL/GenBank/DDBJ databases">
        <authorList>
            <person name="Zhang X."/>
        </authorList>
    </citation>
    <scope>NUCLEOTIDE SEQUENCE [LARGE SCALE GENOMIC DNA]</scope>
    <source>
        <strain evidence="6 7">SK-G1</strain>
    </source>
</reference>
<dbReference type="SUPFAM" id="SSF51230">
    <property type="entry name" value="Single hybrid motif"/>
    <property type="match status" value="1"/>
</dbReference>
<name>A0A3G2R7D3_9FIRM</name>
<dbReference type="GO" id="GO:0005960">
    <property type="term" value="C:glycine cleavage complex"/>
    <property type="evidence" value="ECO:0007669"/>
    <property type="project" value="InterPro"/>
</dbReference>
<dbReference type="InterPro" id="IPR011053">
    <property type="entry name" value="Single_hybrid_motif"/>
</dbReference>
<dbReference type="GO" id="GO:0019464">
    <property type="term" value="P:glycine decarboxylation via glycine cleavage system"/>
    <property type="evidence" value="ECO:0007669"/>
    <property type="project" value="UniProtKB-UniRule"/>
</dbReference>
<evidence type="ECO:0000313" key="7">
    <source>
        <dbReference type="Proteomes" id="UP000280960"/>
    </source>
</evidence>
<comment type="function">
    <text evidence="3">The glycine cleavage system catalyzes the degradation of glycine. The H protein shuttles the methylamine group of glycine from the P protein to the T protein.</text>
</comment>
<evidence type="ECO:0000256" key="1">
    <source>
        <dbReference type="ARBA" id="ARBA00009249"/>
    </source>
</evidence>
<protein>
    <recommendedName>
        <fullName evidence="3">Glycine cleavage system H protein</fullName>
    </recommendedName>
</protein>
<evidence type="ECO:0000259" key="5">
    <source>
        <dbReference type="PROSITE" id="PS50968"/>
    </source>
</evidence>
<dbReference type="InterPro" id="IPR017453">
    <property type="entry name" value="GCV_H_sub"/>
</dbReference>
<comment type="subunit">
    <text evidence="3">The glycine cleavage system is composed of four proteins: P, T, L and H.</text>
</comment>
<dbReference type="InterPro" id="IPR003016">
    <property type="entry name" value="2-oxoA_DH_lipoyl-BS"/>
</dbReference>
<evidence type="ECO:0000313" key="6">
    <source>
        <dbReference type="EMBL" id="AYO31285.1"/>
    </source>
</evidence>
<dbReference type="Gene3D" id="2.40.50.100">
    <property type="match status" value="1"/>
</dbReference>
<dbReference type="Pfam" id="PF01597">
    <property type="entry name" value="GCV_H"/>
    <property type="match status" value="1"/>
</dbReference>
<dbReference type="AlphaFoldDB" id="A0A3G2R7D3"/>
<proteinExistence type="inferred from homology"/>
<dbReference type="PANTHER" id="PTHR11715:SF3">
    <property type="entry name" value="GLYCINE CLEAVAGE SYSTEM H PROTEIN-RELATED"/>
    <property type="match status" value="1"/>
</dbReference>
<comment type="cofactor">
    <cofactor evidence="3">
        <name>(R)-lipoate</name>
        <dbReference type="ChEBI" id="CHEBI:83088"/>
    </cofactor>
    <text evidence="3">Binds 1 lipoyl cofactor covalently.</text>
</comment>
<dbReference type="PROSITE" id="PS50968">
    <property type="entry name" value="BIOTINYL_LIPOYL"/>
    <property type="match status" value="1"/>
</dbReference>
<organism evidence="6 7">
    <name type="scientific">Biomaibacter acetigenes</name>
    <dbReference type="NCBI Taxonomy" id="2316383"/>
    <lineage>
        <taxon>Bacteria</taxon>
        <taxon>Bacillati</taxon>
        <taxon>Bacillota</taxon>
        <taxon>Clostridia</taxon>
        <taxon>Thermosediminibacterales</taxon>
        <taxon>Tepidanaerobacteraceae</taxon>
        <taxon>Biomaibacter</taxon>
    </lineage>
</organism>
<dbReference type="EMBL" id="CP033169">
    <property type="protein sequence ID" value="AYO31285.1"/>
    <property type="molecule type" value="Genomic_DNA"/>
</dbReference>